<dbReference type="AlphaFoldDB" id="A0A2G5B2B2"/>
<organism evidence="3 4">
    <name type="scientific">Coemansia reversa (strain ATCC 12441 / NRRL 1564)</name>
    <dbReference type="NCBI Taxonomy" id="763665"/>
    <lineage>
        <taxon>Eukaryota</taxon>
        <taxon>Fungi</taxon>
        <taxon>Fungi incertae sedis</taxon>
        <taxon>Zoopagomycota</taxon>
        <taxon>Kickxellomycotina</taxon>
        <taxon>Kickxellomycetes</taxon>
        <taxon>Kickxellales</taxon>
        <taxon>Kickxellaceae</taxon>
        <taxon>Coemansia</taxon>
    </lineage>
</organism>
<gene>
    <name evidence="3" type="ORF">COEREDRAFT_89824</name>
</gene>
<dbReference type="InterPro" id="IPR029058">
    <property type="entry name" value="AB_hydrolase_fold"/>
</dbReference>
<name>A0A2G5B2B2_COERN</name>
<evidence type="ECO:0000313" key="3">
    <source>
        <dbReference type="EMBL" id="PIA13131.1"/>
    </source>
</evidence>
<accession>A0A2G5B2B2</accession>
<dbReference type="PANTHER" id="PTHR48070:SF6">
    <property type="entry name" value="ESTERASE OVCA2"/>
    <property type="match status" value="1"/>
</dbReference>
<evidence type="ECO:0000313" key="4">
    <source>
        <dbReference type="Proteomes" id="UP000242474"/>
    </source>
</evidence>
<dbReference type="GO" id="GO:0005737">
    <property type="term" value="C:cytoplasm"/>
    <property type="evidence" value="ECO:0007669"/>
    <property type="project" value="TreeGrafter"/>
</dbReference>
<keyword evidence="4" id="KW-1185">Reference proteome</keyword>
<reference evidence="3 4" key="1">
    <citation type="journal article" date="2015" name="Genome Biol. Evol.">
        <title>Phylogenomic analyses indicate that early fungi evolved digesting cell walls of algal ancestors of land plants.</title>
        <authorList>
            <person name="Chang Y."/>
            <person name="Wang S."/>
            <person name="Sekimoto S."/>
            <person name="Aerts A.L."/>
            <person name="Choi C."/>
            <person name="Clum A."/>
            <person name="LaButti K.M."/>
            <person name="Lindquist E.A."/>
            <person name="Yee Ngan C."/>
            <person name="Ohm R.A."/>
            <person name="Salamov A.A."/>
            <person name="Grigoriev I.V."/>
            <person name="Spatafora J.W."/>
            <person name="Berbee M.L."/>
        </authorList>
    </citation>
    <scope>NUCLEOTIDE SEQUENCE [LARGE SCALE GENOMIC DNA]</scope>
    <source>
        <strain evidence="3 4">NRRL 1564</strain>
    </source>
</reference>
<proteinExistence type="predicted"/>
<dbReference type="OrthoDB" id="414698at2759"/>
<dbReference type="SUPFAM" id="SSF53474">
    <property type="entry name" value="alpha/beta-Hydrolases"/>
    <property type="match status" value="1"/>
</dbReference>
<dbReference type="GO" id="GO:0016787">
    <property type="term" value="F:hydrolase activity"/>
    <property type="evidence" value="ECO:0007669"/>
    <property type="project" value="UniProtKB-KW"/>
</dbReference>
<dbReference type="Gene3D" id="3.40.50.1820">
    <property type="entry name" value="alpha/beta hydrolase"/>
    <property type="match status" value="1"/>
</dbReference>
<dbReference type="InterPro" id="IPR050593">
    <property type="entry name" value="LovG"/>
</dbReference>
<evidence type="ECO:0000259" key="2">
    <source>
        <dbReference type="Pfam" id="PF03959"/>
    </source>
</evidence>
<feature type="domain" description="Serine hydrolase" evidence="2">
    <location>
        <begin position="14"/>
        <end position="230"/>
    </location>
</feature>
<evidence type="ECO:0000256" key="1">
    <source>
        <dbReference type="ARBA" id="ARBA00022801"/>
    </source>
</evidence>
<dbReference type="STRING" id="763665.A0A2G5B2B2"/>
<dbReference type="GO" id="GO:0005634">
    <property type="term" value="C:nucleus"/>
    <property type="evidence" value="ECO:0007669"/>
    <property type="project" value="TreeGrafter"/>
</dbReference>
<sequence>MVVPTTEQQKTPVQKLRILCLHGYEQDSSIFKMKLRQHENALREKAEFVYVDAPNILCPYDIDGMDNMARAADAKAGNTLDRTLRGWYWLKSAEPEVICGLESSIAYLESVINHQGPFDGILGFSQGGLMAGLMCALLERRCKENASSGNEHGHFLFRFVVIASGYKLKDSKWTYLYDEPICTPSLHLYGVLDLFIHAGKSIELRDAFVQPREYSFIGTHFVPKVHDAIRTIQQFIEQFA</sequence>
<dbReference type="PANTHER" id="PTHR48070">
    <property type="entry name" value="ESTERASE OVCA2"/>
    <property type="match status" value="1"/>
</dbReference>
<dbReference type="InterPro" id="IPR005645">
    <property type="entry name" value="FSH-like_dom"/>
</dbReference>
<protein>
    <recommendedName>
        <fullName evidence="2">Serine hydrolase domain-containing protein</fullName>
    </recommendedName>
</protein>
<dbReference type="EMBL" id="KZ303547">
    <property type="protein sequence ID" value="PIA13131.1"/>
    <property type="molecule type" value="Genomic_DNA"/>
</dbReference>
<keyword evidence="1" id="KW-0378">Hydrolase</keyword>
<dbReference type="Proteomes" id="UP000242474">
    <property type="component" value="Unassembled WGS sequence"/>
</dbReference>
<dbReference type="Pfam" id="PF03959">
    <property type="entry name" value="FSH1"/>
    <property type="match status" value="1"/>
</dbReference>